<protein>
    <submittedName>
        <fullName evidence="1">Uncharacterized protein</fullName>
    </submittedName>
</protein>
<comment type="caution">
    <text evidence="1">The sequence shown here is derived from an EMBL/GenBank/DDBJ whole genome shotgun (WGS) entry which is preliminary data.</text>
</comment>
<keyword evidence="2" id="KW-1185">Reference proteome</keyword>
<reference evidence="1 2" key="1">
    <citation type="submission" date="2017-03" db="EMBL/GenBank/DDBJ databases">
        <title>Genomic insights into Mycobacterium simiae human colonization.</title>
        <authorList>
            <person name="Steffani J.L."/>
            <person name="Brunck M.E."/>
            <person name="Cruz E."/>
            <person name="Montiel R."/>
            <person name="Barona F."/>
        </authorList>
    </citation>
    <scope>NUCLEOTIDE SEQUENCE [LARGE SCALE GENOMIC DNA]</scope>
    <source>
        <strain evidence="1 2">MsiGto</strain>
    </source>
</reference>
<evidence type="ECO:0000313" key="2">
    <source>
        <dbReference type="Proteomes" id="UP000193040"/>
    </source>
</evidence>
<name>A0A1X0Y2Z6_MYCSI</name>
<dbReference type="AlphaFoldDB" id="A0A1X0Y2Z6"/>
<gene>
    <name evidence="1" type="ORF">B5M45_16415</name>
</gene>
<accession>A0A1X0Y2Z6</accession>
<sequence length="137" mass="13799">MPGLVGTPGSGAGPDVARAAARRCAGPATANQAEVVRVRWAGRAADGPAGIRRARSWASSVPGDGSSCVAAKQQGDARAAFPHASFQYRANCAGPDPVPAPGPAHPPYRSPAARTRCLPRAVLVPDSVPKCAGVRGV</sequence>
<dbReference type="Proteomes" id="UP000193040">
    <property type="component" value="Unassembled WGS sequence"/>
</dbReference>
<evidence type="ECO:0000313" key="1">
    <source>
        <dbReference type="EMBL" id="ORJ59454.1"/>
    </source>
</evidence>
<proteinExistence type="predicted"/>
<organism evidence="1 2">
    <name type="scientific">Mycobacterium simiae</name>
    <name type="common">Mycobacterium habana</name>
    <dbReference type="NCBI Taxonomy" id="1784"/>
    <lineage>
        <taxon>Bacteria</taxon>
        <taxon>Bacillati</taxon>
        <taxon>Actinomycetota</taxon>
        <taxon>Actinomycetes</taxon>
        <taxon>Mycobacteriales</taxon>
        <taxon>Mycobacteriaceae</taxon>
        <taxon>Mycobacterium</taxon>
        <taxon>Mycobacterium simiae complex</taxon>
    </lineage>
</organism>
<dbReference type="EMBL" id="MZZM01000020">
    <property type="protein sequence ID" value="ORJ59454.1"/>
    <property type="molecule type" value="Genomic_DNA"/>
</dbReference>